<reference evidence="3 5" key="2">
    <citation type="submission" date="2019-03" db="EMBL/GenBank/DDBJ databases">
        <title>Genomic Encyclopedia of Type Strains, Phase IV (KMG-IV): sequencing the most valuable type-strain genomes for metagenomic binning, comparative biology and taxonomic classification.</title>
        <authorList>
            <person name="Goeker M."/>
        </authorList>
    </citation>
    <scope>NUCLEOTIDE SEQUENCE [LARGE SCALE GENOMIC DNA]</scope>
    <source>
        <strain evidence="3 5">DSM 20580</strain>
    </source>
</reference>
<keyword evidence="5" id="KW-1185">Reference proteome</keyword>
<evidence type="ECO:0000313" key="2">
    <source>
        <dbReference type="EMBL" id="STX09105.1"/>
    </source>
</evidence>
<reference evidence="2 4" key="1">
    <citation type="submission" date="2018-06" db="EMBL/GenBank/DDBJ databases">
        <authorList>
            <consortium name="Pathogen Informatics"/>
            <person name="Doyle S."/>
        </authorList>
    </citation>
    <scope>NUCLEOTIDE SEQUENCE [LARGE SCALE GENOMIC DNA]</scope>
    <source>
        <strain evidence="2 4">NCTC10597</strain>
    </source>
</reference>
<evidence type="ECO:0000256" key="1">
    <source>
        <dbReference type="SAM" id="Phobius"/>
    </source>
</evidence>
<name>A0A2U3ADY9_9BACL</name>
<evidence type="ECO:0000313" key="5">
    <source>
        <dbReference type="Proteomes" id="UP000294641"/>
    </source>
</evidence>
<evidence type="ECO:0000313" key="3">
    <source>
        <dbReference type="EMBL" id="TDR41794.1"/>
    </source>
</evidence>
<proteinExistence type="predicted"/>
<sequence length="103" mass="11822">MYGSIFYNLWIALSAFTLYFFMNFLSNEAPLKIVLYSFMWAGIAFLLTFILRAIIAYIVYTPEEAEVVEEAQGVESIEVTKDETTHTSEEIAEVVKSMINEDE</sequence>
<comment type="caution">
    <text evidence="2">The sequence shown here is derived from an EMBL/GenBank/DDBJ whole genome shotgun (WGS) entry which is preliminary data.</text>
</comment>
<evidence type="ECO:0000313" key="4">
    <source>
        <dbReference type="Proteomes" id="UP000254330"/>
    </source>
</evidence>
<keyword evidence="1" id="KW-0472">Membrane</keyword>
<dbReference type="EMBL" id="SNZG01000005">
    <property type="protein sequence ID" value="TDR41794.1"/>
    <property type="molecule type" value="Genomic_DNA"/>
</dbReference>
<dbReference type="Proteomes" id="UP000254330">
    <property type="component" value="Unassembled WGS sequence"/>
</dbReference>
<organism evidence="2 4">
    <name type="scientific">Kurthia zopfii</name>
    <dbReference type="NCBI Taxonomy" id="1650"/>
    <lineage>
        <taxon>Bacteria</taxon>
        <taxon>Bacillati</taxon>
        <taxon>Bacillota</taxon>
        <taxon>Bacilli</taxon>
        <taxon>Bacillales</taxon>
        <taxon>Caryophanaceae</taxon>
        <taxon>Kurthia</taxon>
    </lineage>
</organism>
<dbReference type="Proteomes" id="UP000294641">
    <property type="component" value="Unassembled WGS sequence"/>
</dbReference>
<gene>
    <name evidence="3" type="ORF">DFR61_10533</name>
    <name evidence="2" type="ORF">NCTC10597_00775</name>
</gene>
<dbReference type="AlphaFoldDB" id="A0A2U3ADY9"/>
<dbReference type="RefSeq" id="WP_109349240.1">
    <property type="nucleotide sequence ID" value="NZ_BJUE01000018.1"/>
</dbReference>
<dbReference type="OrthoDB" id="2456374at2"/>
<keyword evidence="1" id="KW-0812">Transmembrane</keyword>
<feature type="transmembrane region" description="Helical" evidence="1">
    <location>
        <begin position="33"/>
        <end position="60"/>
    </location>
</feature>
<keyword evidence="1" id="KW-1133">Transmembrane helix</keyword>
<accession>A0A2U3ADY9</accession>
<dbReference type="EMBL" id="UGNP01000001">
    <property type="protein sequence ID" value="STX09105.1"/>
    <property type="molecule type" value="Genomic_DNA"/>
</dbReference>
<protein>
    <submittedName>
        <fullName evidence="2">Uncharacterized protein</fullName>
    </submittedName>
</protein>
<feature type="transmembrane region" description="Helical" evidence="1">
    <location>
        <begin position="6"/>
        <end position="26"/>
    </location>
</feature>